<feature type="transmembrane region" description="Helical" evidence="6">
    <location>
        <begin position="451"/>
        <end position="469"/>
    </location>
</feature>
<evidence type="ECO:0000256" key="1">
    <source>
        <dbReference type="ARBA" id="ARBA00004651"/>
    </source>
</evidence>
<feature type="transmembrane region" description="Helical" evidence="6">
    <location>
        <begin position="139"/>
        <end position="158"/>
    </location>
</feature>
<organism evidence="7">
    <name type="scientific">uncultured Chloroflexota bacterium</name>
    <dbReference type="NCBI Taxonomy" id="166587"/>
    <lineage>
        <taxon>Bacteria</taxon>
        <taxon>Bacillati</taxon>
        <taxon>Chloroflexota</taxon>
        <taxon>environmental samples</taxon>
    </lineage>
</organism>
<proteinExistence type="predicted"/>
<name>H5SQ65_9CHLR</name>
<feature type="transmembrane region" description="Helical" evidence="6">
    <location>
        <begin position="62"/>
        <end position="86"/>
    </location>
</feature>
<evidence type="ECO:0000256" key="2">
    <source>
        <dbReference type="ARBA" id="ARBA00022475"/>
    </source>
</evidence>
<feature type="transmembrane region" description="Helical" evidence="6">
    <location>
        <begin position="389"/>
        <end position="410"/>
    </location>
</feature>
<dbReference type="InterPro" id="IPR050833">
    <property type="entry name" value="Poly_Biosynth_Transport"/>
</dbReference>
<protein>
    <submittedName>
        <fullName evidence="7">Capsular polysaccharide biosynthesis protein</fullName>
    </submittedName>
</protein>
<evidence type="ECO:0000313" key="7">
    <source>
        <dbReference type="EMBL" id="BAL58301.1"/>
    </source>
</evidence>
<feature type="transmembrane region" description="Helical" evidence="6">
    <location>
        <begin position="38"/>
        <end position="56"/>
    </location>
</feature>
<dbReference type="GO" id="GO:0005886">
    <property type="term" value="C:plasma membrane"/>
    <property type="evidence" value="ECO:0007669"/>
    <property type="project" value="UniProtKB-SubCell"/>
</dbReference>
<sequence>MEEITVSNGESESASSVSSQRAVVTLASGSLIGLSGRLFGRFFLLLYQVLLASWLGSEQYGLFSLGWTALQLSLYMGPVGIQNAVIRFATPFWKKDQAAFRRVLQQSLGLAILGSLFSGGLLFLVSPFLALFFRKPELQIVWQGVAIALFFSGVLRVLTAMTRVTAQVGYSVWLEDILLPLSMAVLAFLLMGVWKGGLIGALLSAVGGYLLMVVAAVFVVSSLFPGMFTPISWERRLFRSLAAFSMPSSMAALFTLLIQWFPRLILGYFRPATEVGLYQAAFQIASLPALVLAATGPVFTPLIARLIQEKAFQEANEIYRITTKWTLYAGIPLVITMAFFAGETLQLFFGKEYVKAAPLLWLLLIAQLINMATGGVIPLHLMGGHQKRISYIAALSFGMTFLLSVVWTYWWGLLGAAMATAFGIVALNLIGLFSIRQLGGYWPFDARSWKGGLASLIVLLVTFAVRNIFPGVPLTVFVSLILNFVLFIAVQVIGGLDIEERYLLEKIRKRLGFQQ</sequence>
<gene>
    <name evidence="7" type="ORF">HGMM_F55G01C29</name>
</gene>
<keyword evidence="4 6" id="KW-1133">Transmembrane helix</keyword>
<feature type="transmembrane region" description="Helical" evidence="6">
    <location>
        <begin position="475"/>
        <end position="498"/>
    </location>
</feature>
<accession>H5SQ65</accession>
<dbReference type="PANTHER" id="PTHR30250:SF11">
    <property type="entry name" value="O-ANTIGEN TRANSPORTER-RELATED"/>
    <property type="match status" value="1"/>
</dbReference>
<feature type="transmembrane region" description="Helical" evidence="6">
    <location>
        <begin position="107"/>
        <end position="133"/>
    </location>
</feature>
<evidence type="ECO:0000256" key="4">
    <source>
        <dbReference type="ARBA" id="ARBA00022989"/>
    </source>
</evidence>
<evidence type="ECO:0000256" key="5">
    <source>
        <dbReference type="ARBA" id="ARBA00023136"/>
    </source>
</evidence>
<feature type="transmembrane region" description="Helical" evidence="6">
    <location>
        <begin position="416"/>
        <end position="439"/>
    </location>
</feature>
<keyword evidence="2" id="KW-1003">Cell membrane</keyword>
<dbReference type="EMBL" id="AP011799">
    <property type="protein sequence ID" value="BAL58301.1"/>
    <property type="molecule type" value="Genomic_DNA"/>
</dbReference>
<feature type="transmembrane region" description="Helical" evidence="6">
    <location>
        <begin position="361"/>
        <end position="382"/>
    </location>
</feature>
<keyword evidence="3 6" id="KW-0812">Transmembrane</keyword>
<comment type="subcellular location">
    <subcellularLocation>
        <location evidence="1">Cell membrane</location>
        <topology evidence="1">Multi-pass membrane protein</topology>
    </subcellularLocation>
</comment>
<reference evidence="7" key="1">
    <citation type="journal article" date="2005" name="Environ. Microbiol.">
        <title>Genetic and functional properties of uncultivated thermophilic crenarchaeotes from a subsurface gold mine as revealed by analysis of genome fragments.</title>
        <authorList>
            <person name="Nunoura T."/>
            <person name="Hirayama H."/>
            <person name="Takami H."/>
            <person name="Oida H."/>
            <person name="Nishi S."/>
            <person name="Shimamura S."/>
            <person name="Suzuki Y."/>
            <person name="Inagaki F."/>
            <person name="Takai K."/>
            <person name="Nealson K.H."/>
            <person name="Horikoshi K."/>
        </authorList>
    </citation>
    <scope>NUCLEOTIDE SEQUENCE</scope>
</reference>
<reference evidence="7" key="2">
    <citation type="journal article" date="2012" name="PLoS ONE">
        <title>A Deeply Branching Thermophilic Bacterium with an Ancient Acetyl-CoA Pathway Dominates a Subsurface Ecosystem.</title>
        <authorList>
            <person name="Takami H."/>
            <person name="Noguchi H."/>
            <person name="Takaki Y."/>
            <person name="Uchiyama I."/>
            <person name="Toyoda A."/>
            <person name="Nishi S."/>
            <person name="Chee G.-J."/>
            <person name="Arai W."/>
            <person name="Nunoura T."/>
            <person name="Itoh T."/>
            <person name="Hattori M."/>
            <person name="Takai K."/>
        </authorList>
    </citation>
    <scope>NUCLEOTIDE SEQUENCE</scope>
</reference>
<feature type="transmembrane region" description="Helical" evidence="6">
    <location>
        <begin position="325"/>
        <end position="349"/>
    </location>
</feature>
<feature type="transmembrane region" description="Helical" evidence="6">
    <location>
        <begin position="241"/>
        <end position="261"/>
    </location>
</feature>
<feature type="transmembrane region" description="Helical" evidence="6">
    <location>
        <begin position="281"/>
        <end position="304"/>
    </location>
</feature>
<dbReference type="PANTHER" id="PTHR30250">
    <property type="entry name" value="PST FAMILY PREDICTED COLANIC ACID TRANSPORTER"/>
    <property type="match status" value="1"/>
</dbReference>
<feature type="transmembrane region" description="Helical" evidence="6">
    <location>
        <begin position="170"/>
        <end position="191"/>
    </location>
</feature>
<evidence type="ECO:0000256" key="3">
    <source>
        <dbReference type="ARBA" id="ARBA00022692"/>
    </source>
</evidence>
<dbReference type="AlphaFoldDB" id="H5SQ65"/>
<keyword evidence="5 6" id="KW-0472">Membrane</keyword>
<dbReference type="Pfam" id="PF13440">
    <property type="entry name" value="Polysacc_synt_3"/>
    <property type="match status" value="1"/>
</dbReference>
<feature type="transmembrane region" description="Helical" evidence="6">
    <location>
        <begin position="197"/>
        <end position="220"/>
    </location>
</feature>
<evidence type="ECO:0000256" key="6">
    <source>
        <dbReference type="SAM" id="Phobius"/>
    </source>
</evidence>